<feature type="transmembrane region" description="Helical" evidence="1">
    <location>
        <begin position="38"/>
        <end position="60"/>
    </location>
</feature>
<protein>
    <submittedName>
        <fullName evidence="2">Uncharacterized protein</fullName>
    </submittedName>
</protein>
<gene>
    <name evidence="2" type="ORF">DI569_13315</name>
</gene>
<feature type="transmembrane region" description="Helical" evidence="1">
    <location>
        <begin position="7"/>
        <end position="26"/>
    </location>
</feature>
<dbReference type="AlphaFoldDB" id="A0A2W5KVN5"/>
<evidence type="ECO:0000256" key="1">
    <source>
        <dbReference type="SAM" id="Phobius"/>
    </source>
</evidence>
<evidence type="ECO:0000313" key="2">
    <source>
        <dbReference type="EMBL" id="PZQ21066.1"/>
    </source>
</evidence>
<keyword evidence="1" id="KW-1133">Transmembrane helix</keyword>
<evidence type="ECO:0000313" key="3">
    <source>
        <dbReference type="Proteomes" id="UP000248597"/>
    </source>
</evidence>
<name>A0A2W5KVN5_SPHMC</name>
<dbReference type="EMBL" id="QFPJ01000037">
    <property type="protein sequence ID" value="PZQ21066.1"/>
    <property type="molecule type" value="Genomic_DNA"/>
</dbReference>
<accession>A0A2W5KVN5</accession>
<proteinExistence type="predicted"/>
<keyword evidence="1" id="KW-0472">Membrane</keyword>
<organism evidence="2 3">
    <name type="scientific">Sphingopyxis macrogoltabida</name>
    <name type="common">Sphingomonas macrogoltabidus</name>
    <dbReference type="NCBI Taxonomy" id="33050"/>
    <lineage>
        <taxon>Bacteria</taxon>
        <taxon>Pseudomonadati</taxon>
        <taxon>Pseudomonadota</taxon>
        <taxon>Alphaproteobacteria</taxon>
        <taxon>Sphingomonadales</taxon>
        <taxon>Sphingomonadaceae</taxon>
        <taxon>Sphingopyxis</taxon>
    </lineage>
</organism>
<dbReference type="Proteomes" id="UP000248597">
    <property type="component" value="Unassembled WGS sequence"/>
</dbReference>
<reference evidence="2 3" key="1">
    <citation type="submission" date="2017-08" db="EMBL/GenBank/DDBJ databases">
        <title>Infants hospitalized years apart are colonized by the same room-sourced microbial strains.</title>
        <authorList>
            <person name="Brooks B."/>
            <person name="Olm M.R."/>
            <person name="Firek B.A."/>
            <person name="Baker R."/>
            <person name="Thomas B.C."/>
            <person name="Morowitz M.J."/>
            <person name="Banfield J.F."/>
        </authorList>
    </citation>
    <scope>NUCLEOTIDE SEQUENCE [LARGE SCALE GENOMIC DNA]</scope>
    <source>
        <strain evidence="2">S2_005_003_R2_47</strain>
    </source>
</reference>
<keyword evidence="1" id="KW-0812">Transmembrane</keyword>
<sequence>MKLSMRAVAGGVGALIPIAYIGYFLWHFIGVGGNSMEGVAAIGLGPTVLGLSVVGLLFLIGPLVKLLRGLSGVADVARAGKRIADELPATEGFDADAAFANYMRNRAEPAEVPVPGIDPPIARPPGGFGRKIV</sequence>
<comment type="caution">
    <text evidence="2">The sequence shown here is derived from an EMBL/GenBank/DDBJ whole genome shotgun (WGS) entry which is preliminary data.</text>
</comment>